<dbReference type="EMBL" id="JH000810">
    <property type="protein sequence ID" value="EGW02858.1"/>
    <property type="molecule type" value="Genomic_DNA"/>
</dbReference>
<sequence length="234" mass="25591">MSKSASMFPNQSSVETLYVSPAFKTVTPEKEPRSSKALQTPRKSRLCWMEDMEDVSLKPLAMREKSAHHFPLVFTSPSFWIQPHSQPSSAPFTYKDEAARVHQPFAPRSTASSDDEEYPNIPDNSNSTTEKPGHIPGCNQVAFSTPSRTYFPSVSQASLQTSQGLPRESSESGSIRTLLGEVRGAVLRLHEDLSLVIQELSVINSYLGNLSGSSQASSEALQDPQSCKGSSDPI</sequence>
<dbReference type="AlphaFoldDB" id="G3HVZ5"/>
<evidence type="ECO:0000313" key="2">
    <source>
        <dbReference type="EMBL" id="EGW02858.1"/>
    </source>
</evidence>
<dbReference type="Proteomes" id="UP000001075">
    <property type="component" value="Unassembled WGS sequence"/>
</dbReference>
<dbReference type="InParanoid" id="G3HVZ5"/>
<organism evidence="2 3">
    <name type="scientific">Cricetulus griseus</name>
    <name type="common">Chinese hamster</name>
    <name type="synonym">Cricetulus barabensis griseus</name>
    <dbReference type="NCBI Taxonomy" id="10029"/>
    <lineage>
        <taxon>Eukaryota</taxon>
        <taxon>Metazoa</taxon>
        <taxon>Chordata</taxon>
        <taxon>Craniata</taxon>
        <taxon>Vertebrata</taxon>
        <taxon>Euteleostomi</taxon>
        <taxon>Mammalia</taxon>
        <taxon>Eutheria</taxon>
        <taxon>Euarchontoglires</taxon>
        <taxon>Glires</taxon>
        <taxon>Rodentia</taxon>
        <taxon>Myomorpha</taxon>
        <taxon>Muroidea</taxon>
        <taxon>Cricetidae</taxon>
        <taxon>Cricetinae</taxon>
        <taxon>Cricetulus</taxon>
    </lineage>
</organism>
<evidence type="ECO:0000256" key="1">
    <source>
        <dbReference type="SAM" id="MobiDB-lite"/>
    </source>
</evidence>
<reference evidence="3" key="1">
    <citation type="journal article" date="2011" name="Nat. Biotechnol.">
        <title>The genomic sequence of the Chinese hamster ovary (CHO)-K1 cell line.</title>
        <authorList>
            <person name="Xu X."/>
            <person name="Nagarajan H."/>
            <person name="Lewis N.E."/>
            <person name="Pan S."/>
            <person name="Cai Z."/>
            <person name="Liu X."/>
            <person name="Chen W."/>
            <person name="Xie M."/>
            <person name="Wang W."/>
            <person name="Hammond S."/>
            <person name="Andersen M.R."/>
            <person name="Neff N."/>
            <person name="Passarelli B."/>
            <person name="Koh W."/>
            <person name="Fan H.C."/>
            <person name="Wang J."/>
            <person name="Gui Y."/>
            <person name="Lee K.H."/>
            <person name="Betenbaugh M.J."/>
            <person name="Quake S.R."/>
            <person name="Famili I."/>
            <person name="Palsson B.O."/>
            <person name="Wang J."/>
        </authorList>
    </citation>
    <scope>NUCLEOTIDE SEQUENCE [LARGE SCALE GENOMIC DNA]</scope>
    <source>
        <strain evidence="3">CHO K1 cell line</strain>
    </source>
</reference>
<evidence type="ECO:0000313" key="3">
    <source>
        <dbReference type="Proteomes" id="UP000001075"/>
    </source>
</evidence>
<name>G3HVZ5_CRIGR</name>
<accession>G3HVZ5</accession>
<feature type="region of interest" description="Disordered" evidence="1">
    <location>
        <begin position="212"/>
        <end position="234"/>
    </location>
</feature>
<proteinExistence type="predicted"/>
<dbReference type="STRING" id="10029.G3HVZ5"/>
<dbReference type="eggNOG" id="KOG2056">
    <property type="taxonomic scope" value="Eukaryota"/>
</dbReference>
<gene>
    <name evidence="2" type="ORF">I79_015142</name>
</gene>
<protein>
    <submittedName>
        <fullName evidence="2">ENTH domain-containing protein 1</fullName>
    </submittedName>
</protein>
<feature type="region of interest" description="Disordered" evidence="1">
    <location>
        <begin position="106"/>
        <end position="139"/>
    </location>
</feature>
<dbReference type="PaxDb" id="10029-XP_007619905.1"/>